<dbReference type="InterPro" id="IPR043504">
    <property type="entry name" value="Peptidase_S1_PA_chymotrypsin"/>
</dbReference>
<dbReference type="PRINTS" id="PR00722">
    <property type="entry name" value="CHYMOTRYPSIN"/>
</dbReference>
<keyword evidence="2 4" id="KW-0378">Hydrolase</keyword>
<dbReference type="Proteomes" id="UP000236724">
    <property type="component" value="Unassembled WGS sequence"/>
</dbReference>
<dbReference type="InterPro" id="IPR009003">
    <property type="entry name" value="Peptidase_S1_PA"/>
</dbReference>
<keyword evidence="5" id="KW-1185">Reference proteome</keyword>
<protein>
    <submittedName>
        <fullName evidence="4">Trypsin</fullName>
        <ecNumber evidence="4">3.4.21.4</ecNumber>
    </submittedName>
</protein>
<dbReference type="InterPro" id="IPR033116">
    <property type="entry name" value="TRYPSIN_SER"/>
</dbReference>
<keyword evidence="1" id="KW-1015">Disulfide bond</keyword>
<dbReference type="PANTHER" id="PTHR24252:SF7">
    <property type="entry name" value="HYALIN"/>
    <property type="match status" value="1"/>
</dbReference>
<name>A0A1H6F6N9_9GAMM</name>
<evidence type="ECO:0000259" key="3">
    <source>
        <dbReference type="PROSITE" id="PS50240"/>
    </source>
</evidence>
<dbReference type="SUPFAM" id="SSF50494">
    <property type="entry name" value="Trypsin-like serine proteases"/>
    <property type="match status" value="1"/>
</dbReference>
<dbReference type="PROSITE" id="PS50240">
    <property type="entry name" value="TRYPSIN_DOM"/>
    <property type="match status" value="1"/>
</dbReference>
<dbReference type="InterPro" id="IPR001314">
    <property type="entry name" value="Peptidase_S1A"/>
</dbReference>
<dbReference type="EMBL" id="FMSV02000171">
    <property type="protein sequence ID" value="SEH05193.1"/>
    <property type="molecule type" value="Genomic_DNA"/>
</dbReference>
<dbReference type="GO" id="GO:0004252">
    <property type="term" value="F:serine-type endopeptidase activity"/>
    <property type="evidence" value="ECO:0007669"/>
    <property type="project" value="UniProtKB-EC"/>
</dbReference>
<dbReference type="Gene3D" id="2.40.10.10">
    <property type="entry name" value="Trypsin-like serine proteases"/>
    <property type="match status" value="1"/>
</dbReference>
<feature type="domain" description="Peptidase S1" evidence="3">
    <location>
        <begin position="46"/>
        <end position="279"/>
    </location>
</feature>
<organism evidence="4 5">
    <name type="scientific">Candidatus Venteria ishoeyi</name>
    <dbReference type="NCBI Taxonomy" id="1899563"/>
    <lineage>
        <taxon>Bacteria</taxon>
        <taxon>Pseudomonadati</taxon>
        <taxon>Pseudomonadota</taxon>
        <taxon>Gammaproteobacteria</taxon>
        <taxon>Thiotrichales</taxon>
        <taxon>Thiotrichaceae</taxon>
        <taxon>Venteria</taxon>
    </lineage>
</organism>
<sequence length="402" mass="44153">MPFLLKKYFSSKKINDFFAILLKITLLHVLFAPIVTAAENLSERRILGGEDAAVATWPWMTSLQTSGGHYCGGSLIHPYWVLTAAHCLDNKTAAAIQAVVGLHQFSVPESAEYLKADIIYQHPQWRTSDRNTPYDIGLIRLQQAATAAPVPLVADSFALKTGSYSIALGWGITNLMPEIRPDTLQQVALPLVDFDVCQAAYAGFNQLGETHLCAGFVEGGKDACTGDSGGPLIQYDGQSWRQVGITSFGGINQACGEPGVYGIYSNISNLLAFVQSHLLTDLVLSISQTQPSAGTHWTLKVQEQEAEKHPRHTVALWVGLLLNQQLWFIHGDAKQPAFSLLPVPWQTDVPTTQLETTVIDIVWPAGLQGDFDFYALYTQDAFSFEPDDMQSQIIHQRVVPVN</sequence>
<dbReference type="Pfam" id="PF00089">
    <property type="entry name" value="Trypsin"/>
    <property type="match status" value="1"/>
</dbReference>
<reference evidence="4 5" key="1">
    <citation type="submission" date="2016-10" db="EMBL/GenBank/DDBJ databases">
        <authorList>
            <person name="de Groot N.N."/>
        </authorList>
    </citation>
    <scope>NUCLEOTIDE SEQUENCE [LARGE SCALE GENOMIC DNA]</scope>
    <source>
        <strain evidence="4">MBHS1</strain>
    </source>
</reference>
<dbReference type="PROSITE" id="PS00135">
    <property type="entry name" value="TRYPSIN_SER"/>
    <property type="match status" value="1"/>
</dbReference>
<keyword evidence="2" id="KW-0645">Protease</keyword>
<keyword evidence="2" id="KW-0720">Serine protease</keyword>
<evidence type="ECO:0000313" key="5">
    <source>
        <dbReference type="Proteomes" id="UP000236724"/>
    </source>
</evidence>
<dbReference type="FunFam" id="2.40.10.10:FF:000068">
    <property type="entry name" value="transmembrane protease serine 2"/>
    <property type="match status" value="1"/>
</dbReference>
<evidence type="ECO:0000256" key="1">
    <source>
        <dbReference type="ARBA" id="ARBA00023157"/>
    </source>
</evidence>
<dbReference type="GO" id="GO:0006508">
    <property type="term" value="P:proteolysis"/>
    <property type="evidence" value="ECO:0007669"/>
    <property type="project" value="UniProtKB-KW"/>
</dbReference>
<dbReference type="RefSeq" id="WP_103919163.1">
    <property type="nucleotide sequence ID" value="NZ_FMSV02000171.1"/>
</dbReference>
<dbReference type="SMART" id="SM00020">
    <property type="entry name" value="Tryp_SPc"/>
    <property type="match status" value="1"/>
</dbReference>
<proteinExistence type="predicted"/>
<dbReference type="OrthoDB" id="9813836at2"/>
<dbReference type="InterPro" id="IPR001254">
    <property type="entry name" value="Trypsin_dom"/>
</dbReference>
<accession>A0A1H6F6N9</accession>
<gene>
    <name evidence="4" type="ORF">MBHS_01046</name>
</gene>
<dbReference type="EC" id="3.4.21.4" evidence="4"/>
<evidence type="ECO:0000256" key="2">
    <source>
        <dbReference type="RuleBase" id="RU363034"/>
    </source>
</evidence>
<dbReference type="AlphaFoldDB" id="A0A1H6F6N9"/>
<dbReference type="CDD" id="cd00190">
    <property type="entry name" value="Tryp_SPc"/>
    <property type="match status" value="1"/>
</dbReference>
<evidence type="ECO:0000313" key="4">
    <source>
        <dbReference type="EMBL" id="SEH05193.1"/>
    </source>
</evidence>
<dbReference type="PANTHER" id="PTHR24252">
    <property type="entry name" value="ACROSIN-RELATED"/>
    <property type="match status" value="1"/>
</dbReference>
<dbReference type="InterPro" id="IPR018114">
    <property type="entry name" value="TRYPSIN_HIS"/>
</dbReference>
<dbReference type="PROSITE" id="PS00134">
    <property type="entry name" value="TRYPSIN_HIS"/>
    <property type="match status" value="1"/>
</dbReference>